<name>A0ABY3ZJW5_9RHOB</name>
<keyword evidence="2" id="KW-1185">Reference proteome</keyword>
<organism evidence="1 2">
    <name type="scientific">Sulfitobacter dubius</name>
    <dbReference type="NCBI Taxonomy" id="218673"/>
    <lineage>
        <taxon>Bacteria</taxon>
        <taxon>Pseudomonadati</taxon>
        <taxon>Pseudomonadota</taxon>
        <taxon>Alphaproteobacteria</taxon>
        <taxon>Rhodobacterales</taxon>
        <taxon>Roseobacteraceae</taxon>
        <taxon>Sulfitobacter</taxon>
    </lineage>
</organism>
<proteinExistence type="predicted"/>
<accession>A0ABY3ZJW5</accession>
<evidence type="ECO:0000313" key="2">
    <source>
        <dbReference type="Proteomes" id="UP000831019"/>
    </source>
</evidence>
<evidence type="ECO:0000313" key="1">
    <source>
        <dbReference type="EMBL" id="UOA14772.1"/>
    </source>
</evidence>
<sequence>MKRAYRFLPKPLRRGFIQWLIGALGKPRAGLCRAFRMTQDLKQFAMAAFILRGGFMKQICFLSGHLPDMFK</sequence>
<gene>
    <name evidence="1" type="ORF">DSM109990_01581</name>
</gene>
<dbReference type="Proteomes" id="UP000831019">
    <property type="component" value="Chromosome"/>
</dbReference>
<dbReference type="EMBL" id="CP085144">
    <property type="protein sequence ID" value="UOA14772.1"/>
    <property type="molecule type" value="Genomic_DNA"/>
</dbReference>
<reference evidence="2" key="1">
    <citation type="journal article" date="2022" name="Microorganisms">
        <title>Beyond the ABCs#Discovery of Three New Plasmid Types in Rhodobacterales (RepQ, RepY, RepW).</title>
        <authorList>
            <person name="Freese H.M."/>
            <person name="Ringel V."/>
            <person name="Overmann J."/>
            <person name="Petersen J."/>
        </authorList>
    </citation>
    <scope>NUCLEOTIDE SEQUENCE [LARGE SCALE GENOMIC DNA]</scope>
    <source>
        <strain evidence="2">DSM 109990</strain>
    </source>
</reference>
<evidence type="ECO:0008006" key="3">
    <source>
        <dbReference type="Google" id="ProtNLM"/>
    </source>
</evidence>
<dbReference type="RefSeq" id="WP_243263063.1">
    <property type="nucleotide sequence ID" value="NZ_CP085144.1"/>
</dbReference>
<protein>
    <recommendedName>
        <fullName evidence="3">Transposase DDE domain-containing protein</fullName>
    </recommendedName>
</protein>